<dbReference type="Gene3D" id="1.10.10.350">
    <property type="match status" value="1"/>
</dbReference>
<dbReference type="SUPFAM" id="SSF52374">
    <property type="entry name" value="Nucleotidylyl transferase"/>
    <property type="match status" value="1"/>
</dbReference>
<evidence type="ECO:0000256" key="6">
    <source>
        <dbReference type="ARBA" id="ARBA00022917"/>
    </source>
</evidence>
<dbReference type="PANTHER" id="PTHR43311">
    <property type="entry name" value="GLUTAMATE--TRNA LIGASE"/>
    <property type="match status" value="1"/>
</dbReference>
<feature type="short sequence motif" description="'KMSKS' region" evidence="8">
    <location>
        <begin position="240"/>
        <end position="244"/>
    </location>
</feature>
<dbReference type="InterPro" id="IPR049940">
    <property type="entry name" value="GluQ/Sye"/>
</dbReference>
<dbReference type="InterPro" id="IPR020058">
    <property type="entry name" value="Glu/Gln-tRNA-synth_Ib_cat-dom"/>
</dbReference>
<evidence type="ECO:0000256" key="1">
    <source>
        <dbReference type="ARBA" id="ARBA00007894"/>
    </source>
</evidence>
<evidence type="ECO:0000256" key="3">
    <source>
        <dbReference type="ARBA" id="ARBA00022598"/>
    </source>
</evidence>
<dbReference type="PROSITE" id="PS00178">
    <property type="entry name" value="AA_TRNA_LIGASE_I"/>
    <property type="match status" value="1"/>
</dbReference>
<gene>
    <name evidence="8 11" type="primary">gltX</name>
    <name evidence="11" type="ORF">Q8A70_25060</name>
</gene>
<dbReference type="PANTHER" id="PTHR43311:SF2">
    <property type="entry name" value="GLUTAMATE--TRNA LIGASE, MITOCHONDRIAL-RELATED"/>
    <property type="match status" value="1"/>
</dbReference>
<dbReference type="EC" id="6.1.1.17" evidence="8"/>
<keyword evidence="5 8" id="KW-0067">ATP-binding</keyword>
<comment type="caution">
    <text evidence="11">The sequence shown here is derived from an EMBL/GenBank/DDBJ whole genome shotgun (WGS) entry which is preliminary data.</text>
</comment>
<comment type="caution">
    <text evidence="8">Lacks conserved residue(s) required for the propagation of feature annotation.</text>
</comment>
<evidence type="ECO:0000256" key="4">
    <source>
        <dbReference type="ARBA" id="ARBA00022741"/>
    </source>
</evidence>
<dbReference type="Gene3D" id="3.40.50.620">
    <property type="entry name" value="HUPs"/>
    <property type="match status" value="1"/>
</dbReference>
<feature type="domain" description="Aminoacyl-tRNA synthetase class I anticodon-binding" evidence="10">
    <location>
        <begin position="383"/>
        <end position="442"/>
    </location>
</feature>
<comment type="function">
    <text evidence="8">Catalyzes the attachment of glutamate to tRNA(Glu) in a two-step reaction: glutamate is first activated by ATP to form Glu-AMP and then transferred to the acceptor end of tRNA(Glu).</text>
</comment>
<feature type="short sequence motif" description="'HIGH' region" evidence="8">
    <location>
        <begin position="9"/>
        <end position="19"/>
    </location>
</feature>
<dbReference type="InterPro" id="IPR033910">
    <property type="entry name" value="GluRS_core"/>
</dbReference>
<comment type="subcellular location">
    <subcellularLocation>
        <location evidence="8">Cytoplasm</location>
    </subcellularLocation>
</comment>
<dbReference type="NCBIfam" id="TIGR00464">
    <property type="entry name" value="gltX_bact"/>
    <property type="match status" value="1"/>
</dbReference>
<dbReference type="HAMAP" id="MF_00022">
    <property type="entry name" value="Glu_tRNA_synth_type1"/>
    <property type="match status" value="1"/>
</dbReference>
<feature type="domain" description="Glutamyl/glutaminyl-tRNA synthetase class Ib catalytic" evidence="9">
    <location>
        <begin position="3"/>
        <end position="306"/>
    </location>
</feature>
<dbReference type="Pfam" id="PF19269">
    <property type="entry name" value="Anticodon_2"/>
    <property type="match status" value="1"/>
</dbReference>
<organism evidence="11 12">
    <name type="scientific">Dongia sedimenti</name>
    <dbReference type="NCBI Taxonomy" id="3064282"/>
    <lineage>
        <taxon>Bacteria</taxon>
        <taxon>Pseudomonadati</taxon>
        <taxon>Pseudomonadota</taxon>
        <taxon>Alphaproteobacteria</taxon>
        <taxon>Rhodospirillales</taxon>
        <taxon>Dongiaceae</taxon>
        <taxon>Dongia</taxon>
    </lineage>
</organism>
<comment type="subunit">
    <text evidence="8">Monomer.</text>
</comment>
<keyword evidence="3 8" id="KW-0436">Ligase</keyword>
<accession>A0ABU0YTE7</accession>
<dbReference type="EMBL" id="JAUYVI010000008">
    <property type="protein sequence ID" value="MDQ7250981.1"/>
    <property type="molecule type" value="Genomic_DNA"/>
</dbReference>
<dbReference type="Pfam" id="PF00749">
    <property type="entry name" value="tRNA-synt_1c"/>
    <property type="match status" value="1"/>
</dbReference>
<comment type="similarity">
    <text evidence="1 8">Belongs to the class-I aminoacyl-tRNA synthetase family. Glutamate--tRNA ligase type 1 subfamily.</text>
</comment>
<dbReference type="InterPro" id="IPR000924">
    <property type="entry name" value="Glu/Gln-tRNA-synth"/>
</dbReference>
<evidence type="ECO:0000256" key="7">
    <source>
        <dbReference type="ARBA" id="ARBA00023146"/>
    </source>
</evidence>
<dbReference type="InterPro" id="IPR004527">
    <property type="entry name" value="Glu-tRNA-ligase_bac/mito"/>
</dbReference>
<evidence type="ECO:0000256" key="8">
    <source>
        <dbReference type="HAMAP-Rule" id="MF_00022"/>
    </source>
</evidence>
<feature type="binding site" evidence="8">
    <location>
        <position position="243"/>
    </location>
    <ligand>
        <name>ATP</name>
        <dbReference type="ChEBI" id="CHEBI:30616"/>
    </ligand>
</feature>
<evidence type="ECO:0000259" key="10">
    <source>
        <dbReference type="Pfam" id="PF19269"/>
    </source>
</evidence>
<keyword evidence="7 8" id="KW-0030">Aminoacyl-tRNA synthetase</keyword>
<evidence type="ECO:0000256" key="2">
    <source>
        <dbReference type="ARBA" id="ARBA00022490"/>
    </source>
</evidence>
<dbReference type="Proteomes" id="UP001230156">
    <property type="component" value="Unassembled WGS sequence"/>
</dbReference>
<dbReference type="CDD" id="cd00808">
    <property type="entry name" value="GluRS_core"/>
    <property type="match status" value="1"/>
</dbReference>
<dbReference type="InterPro" id="IPR020751">
    <property type="entry name" value="aa-tRNA-synth_I_codon-bd_sub2"/>
</dbReference>
<dbReference type="InterPro" id="IPR045462">
    <property type="entry name" value="aa-tRNA-synth_I_cd-bd"/>
</dbReference>
<dbReference type="PRINTS" id="PR00987">
    <property type="entry name" value="TRNASYNTHGLU"/>
</dbReference>
<keyword evidence="4 8" id="KW-0547">Nucleotide-binding</keyword>
<keyword evidence="2 8" id="KW-0963">Cytoplasm</keyword>
<dbReference type="RefSeq" id="WP_379960890.1">
    <property type="nucleotide sequence ID" value="NZ_JAUYVI010000008.1"/>
</dbReference>
<keyword evidence="6 8" id="KW-0648">Protein biosynthesis</keyword>
<evidence type="ECO:0000313" key="12">
    <source>
        <dbReference type="Proteomes" id="UP001230156"/>
    </source>
</evidence>
<reference evidence="12" key="1">
    <citation type="submission" date="2023-08" db="EMBL/GenBank/DDBJ databases">
        <title>Rhodospirillaceae gen. nov., a novel taxon isolated from the Yangtze River Yuezi River estuary sludge.</title>
        <authorList>
            <person name="Ruan L."/>
        </authorList>
    </citation>
    <scope>NUCLEOTIDE SEQUENCE [LARGE SCALE GENOMIC DNA]</scope>
    <source>
        <strain evidence="12">R-7</strain>
    </source>
</reference>
<proteinExistence type="inferred from homology"/>
<dbReference type="InterPro" id="IPR001412">
    <property type="entry name" value="aa-tRNA-synth_I_CS"/>
</dbReference>
<keyword evidence="12" id="KW-1185">Reference proteome</keyword>
<sequence>MSIRVRFAPSPTGRLHVGNIYVALNNWLFAKKQGGKFLLRLDDTDRERSTLAYAAVIEDDLKWLGLVWDEFTRQSDRIDTYEAAAAKLKASGHLYPCYETAEELALQRKVQSSLGKSRVYDRAALKLTDADRQRLEAEGRRPHWRFKLDPRNVEWNDLVRGPQHIDESSQSDPILIREDGTFLYTLPSVVDDVELKVSHVIRGNDHVTNTATQIQIYEALGAKAPTFAHLPLLVDASGEGLSKRLGSLSIMQMREEGLEPMAINAYLARIGTGHAVEAVTGLEALIADHDLSKFGKTSPRFDPEELKHLNARLLHALSFDQVKPQLAALNFAQVDPALWEAARGNLEKIGDIALWQQICRSEIAPVVPDGGFAAKAAELLPGEPWDGDTWKTWTQTVQKTTGKKGKDLFMPLRLALTGLDHGPELKALLPLIGRDRALKRLRGERA</sequence>
<name>A0ABU0YTE7_9PROT</name>
<dbReference type="InterPro" id="IPR014729">
    <property type="entry name" value="Rossmann-like_a/b/a_fold"/>
</dbReference>
<evidence type="ECO:0000259" key="9">
    <source>
        <dbReference type="Pfam" id="PF00749"/>
    </source>
</evidence>
<evidence type="ECO:0000313" key="11">
    <source>
        <dbReference type="EMBL" id="MDQ7250981.1"/>
    </source>
</evidence>
<dbReference type="GO" id="GO:0004818">
    <property type="term" value="F:glutamate-tRNA ligase activity"/>
    <property type="evidence" value="ECO:0007669"/>
    <property type="project" value="UniProtKB-EC"/>
</dbReference>
<protein>
    <recommendedName>
        <fullName evidence="8">Glutamate--tRNA ligase</fullName>
        <ecNumber evidence="8">6.1.1.17</ecNumber>
    </recommendedName>
    <alternativeName>
        <fullName evidence="8">Glutamyl-tRNA synthetase</fullName>
        <shortName evidence="8">GluRS</shortName>
    </alternativeName>
</protein>
<comment type="catalytic activity">
    <reaction evidence="8">
        <text>tRNA(Glu) + L-glutamate + ATP = L-glutamyl-tRNA(Glu) + AMP + diphosphate</text>
        <dbReference type="Rhea" id="RHEA:23540"/>
        <dbReference type="Rhea" id="RHEA-COMP:9663"/>
        <dbReference type="Rhea" id="RHEA-COMP:9680"/>
        <dbReference type="ChEBI" id="CHEBI:29985"/>
        <dbReference type="ChEBI" id="CHEBI:30616"/>
        <dbReference type="ChEBI" id="CHEBI:33019"/>
        <dbReference type="ChEBI" id="CHEBI:78442"/>
        <dbReference type="ChEBI" id="CHEBI:78520"/>
        <dbReference type="ChEBI" id="CHEBI:456215"/>
        <dbReference type="EC" id="6.1.1.17"/>
    </reaction>
</comment>
<dbReference type="SUPFAM" id="SSF48163">
    <property type="entry name" value="An anticodon-binding domain of class I aminoacyl-tRNA synthetases"/>
    <property type="match status" value="1"/>
</dbReference>
<dbReference type="InterPro" id="IPR008925">
    <property type="entry name" value="aa_tRNA-synth_I_cd-bd_sf"/>
</dbReference>
<evidence type="ECO:0000256" key="5">
    <source>
        <dbReference type="ARBA" id="ARBA00022840"/>
    </source>
</evidence>